<proteinExistence type="predicted"/>
<protein>
    <submittedName>
        <fullName evidence="1">Uncharacterized protein</fullName>
    </submittedName>
</protein>
<dbReference type="Proteomes" id="UP001054945">
    <property type="component" value="Unassembled WGS sequence"/>
</dbReference>
<accession>A0AAV4Y199</accession>
<evidence type="ECO:0000313" key="2">
    <source>
        <dbReference type="Proteomes" id="UP001054945"/>
    </source>
</evidence>
<dbReference type="AlphaFoldDB" id="A0AAV4Y199"/>
<sequence length="71" mass="7952">MDHNLSPCTMSELAAGTGARHNQSNGVEMQWTIPPAIYRCPSLCKEHGYLKELVAARKKEEIKQISLRVVD</sequence>
<organism evidence="1 2">
    <name type="scientific">Caerostris extrusa</name>
    <name type="common">Bark spider</name>
    <name type="synonym">Caerostris bankana</name>
    <dbReference type="NCBI Taxonomy" id="172846"/>
    <lineage>
        <taxon>Eukaryota</taxon>
        <taxon>Metazoa</taxon>
        <taxon>Ecdysozoa</taxon>
        <taxon>Arthropoda</taxon>
        <taxon>Chelicerata</taxon>
        <taxon>Arachnida</taxon>
        <taxon>Araneae</taxon>
        <taxon>Araneomorphae</taxon>
        <taxon>Entelegynae</taxon>
        <taxon>Araneoidea</taxon>
        <taxon>Araneidae</taxon>
        <taxon>Caerostris</taxon>
    </lineage>
</organism>
<evidence type="ECO:0000313" key="1">
    <source>
        <dbReference type="EMBL" id="GIZ01127.1"/>
    </source>
</evidence>
<gene>
    <name evidence="1" type="ORF">CEXT_251101</name>
</gene>
<comment type="caution">
    <text evidence="1">The sequence shown here is derived from an EMBL/GenBank/DDBJ whole genome shotgun (WGS) entry which is preliminary data.</text>
</comment>
<dbReference type="EMBL" id="BPLR01018632">
    <property type="protein sequence ID" value="GIZ01127.1"/>
    <property type="molecule type" value="Genomic_DNA"/>
</dbReference>
<reference evidence="1 2" key="1">
    <citation type="submission" date="2021-06" db="EMBL/GenBank/DDBJ databases">
        <title>Caerostris extrusa draft genome.</title>
        <authorList>
            <person name="Kono N."/>
            <person name="Arakawa K."/>
        </authorList>
    </citation>
    <scope>NUCLEOTIDE SEQUENCE [LARGE SCALE GENOMIC DNA]</scope>
</reference>
<keyword evidence="2" id="KW-1185">Reference proteome</keyword>
<name>A0AAV4Y199_CAEEX</name>